<sequence length="58" mass="6762">MPKSAADYAAMADPDRNPLFRRPWQEPERPARRPEPVPEDKYAHLARFLVRDMRAEAA</sequence>
<comment type="caution">
    <text evidence="2">The sequence shown here is derived from an EMBL/GenBank/DDBJ whole genome shotgun (WGS) entry which is preliminary data.</text>
</comment>
<dbReference type="AlphaFoldDB" id="A0A7W6RBG7"/>
<evidence type="ECO:0000256" key="1">
    <source>
        <dbReference type="SAM" id="MobiDB-lite"/>
    </source>
</evidence>
<dbReference type="EMBL" id="JACIGK010000002">
    <property type="protein sequence ID" value="MBB4264793.1"/>
    <property type="molecule type" value="Genomic_DNA"/>
</dbReference>
<dbReference type="Proteomes" id="UP000554286">
    <property type="component" value="Unassembled WGS sequence"/>
</dbReference>
<evidence type="ECO:0000313" key="2">
    <source>
        <dbReference type="EMBL" id="MBB4264793.1"/>
    </source>
</evidence>
<feature type="compositionally biased region" description="Basic and acidic residues" evidence="1">
    <location>
        <begin position="13"/>
        <end position="39"/>
    </location>
</feature>
<organism evidence="2 3">
    <name type="scientific">Roseospira visakhapatnamensis</name>
    <dbReference type="NCBI Taxonomy" id="390880"/>
    <lineage>
        <taxon>Bacteria</taxon>
        <taxon>Pseudomonadati</taxon>
        <taxon>Pseudomonadota</taxon>
        <taxon>Alphaproteobacteria</taxon>
        <taxon>Rhodospirillales</taxon>
        <taxon>Rhodospirillaceae</taxon>
        <taxon>Roseospira</taxon>
    </lineage>
</organism>
<reference evidence="2 3" key="1">
    <citation type="submission" date="2020-08" db="EMBL/GenBank/DDBJ databases">
        <title>Genome sequencing of Purple Non-Sulfur Bacteria from various extreme environments.</title>
        <authorList>
            <person name="Mayer M."/>
        </authorList>
    </citation>
    <scope>NUCLEOTIDE SEQUENCE [LARGE SCALE GENOMIC DNA]</scope>
    <source>
        <strain evidence="2 3">JA131</strain>
    </source>
</reference>
<accession>A0A7W6RBG7</accession>
<gene>
    <name evidence="2" type="ORF">GGD89_000400</name>
</gene>
<feature type="region of interest" description="Disordered" evidence="1">
    <location>
        <begin position="1"/>
        <end position="39"/>
    </location>
</feature>
<dbReference type="RefSeq" id="WP_184042427.1">
    <property type="nucleotide sequence ID" value="NZ_JACIGK010000002.1"/>
</dbReference>
<protein>
    <submittedName>
        <fullName evidence="2">Uncharacterized protein</fullName>
    </submittedName>
</protein>
<name>A0A7W6RBG7_9PROT</name>
<evidence type="ECO:0000313" key="3">
    <source>
        <dbReference type="Proteomes" id="UP000554286"/>
    </source>
</evidence>
<keyword evidence="3" id="KW-1185">Reference proteome</keyword>
<proteinExistence type="predicted"/>